<gene>
    <name evidence="8" type="primary">rne</name>
    <name evidence="12" type="ORF">D3P04_17220</name>
</gene>
<keyword evidence="4 8" id="KW-0255">Endonuclease</keyword>
<feature type="compositionally biased region" description="Basic residues" evidence="9">
    <location>
        <begin position="650"/>
        <end position="660"/>
    </location>
</feature>
<evidence type="ECO:0000256" key="7">
    <source>
        <dbReference type="ARBA" id="ARBA00022884"/>
    </source>
</evidence>
<dbReference type="OrthoDB" id="9804278at2"/>
<comment type="subunit">
    <text evidence="8">Homotetramer formed by a dimer of dimers.</text>
</comment>
<dbReference type="InterPro" id="IPR004659">
    <property type="entry name" value="RNase_E/G"/>
</dbReference>
<feature type="compositionally biased region" description="Low complexity" evidence="9">
    <location>
        <begin position="738"/>
        <end position="754"/>
    </location>
</feature>
<dbReference type="EMBL" id="QZCG01000012">
    <property type="protein sequence ID" value="RJE83247.1"/>
    <property type="molecule type" value="Genomic_DNA"/>
</dbReference>
<dbReference type="PANTHER" id="PTHR30001">
    <property type="entry name" value="RIBONUCLEASE"/>
    <property type="match status" value="1"/>
</dbReference>
<comment type="cofactor">
    <cofactor evidence="8">
        <name>Zn(2+)</name>
        <dbReference type="ChEBI" id="CHEBI:29105"/>
    </cofactor>
    <text evidence="8">Binds 2 Zn(2+) ions per homotetramer.</text>
</comment>
<dbReference type="GO" id="GO:0008270">
    <property type="term" value="F:zinc ion binding"/>
    <property type="evidence" value="ECO:0007669"/>
    <property type="project" value="UniProtKB-UniRule"/>
</dbReference>
<keyword evidence="8" id="KW-1003">Cell membrane</keyword>
<dbReference type="GO" id="GO:0006364">
    <property type="term" value="P:rRNA processing"/>
    <property type="evidence" value="ECO:0007669"/>
    <property type="project" value="UniProtKB-UniRule"/>
</dbReference>
<keyword evidence="2 8" id="KW-0540">Nuclease</keyword>
<dbReference type="PANTHER" id="PTHR30001:SF1">
    <property type="entry name" value="RIBONUCLEASE E_G-LIKE PROTEIN, CHLOROPLASTIC"/>
    <property type="match status" value="1"/>
</dbReference>
<dbReference type="InterPro" id="IPR048583">
    <property type="entry name" value="RNase_E_G_thioredoxin-like"/>
</dbReference>
<keyword evidence="13" id="KW-1185">Reference proteome</keyword>
<evidence type="ECO:0000256" key="4">
    <source>
        <dbReference type="ARBA" id="ARBA00022759"/>
    </source>
</evidence>
<feature type="region of interest" description="Disordered" evidence="9">
    <location>
        <begin position="624"/>
        <end position="886"/>
    </location>
</feature>
<feature type="domain" description="RNA-binding protein AU-1/Ribonuclease E/G" evidence="10">
    <location>
        <begin position="229"/>
        <end position="499"/>
    </location>
</feature>
<evidence type="ECO:0000256" key="5">
    <source>
        <dbReference type="ARBA" id="ARBA00022801"/>
    </source>
</evidence>
<feature type="binding site" evidence="8">
    <location>
        <position position="411"/>
    </location>
    <ligand>
        <name>Mg(2+)</name>
        <dbReference type="ChEBI" id="CHEBI:18420"/>
        <note>catalytic</note>
    </ligand>
</feature>
<evidence type="ECO:0000313" key="13">
    <source>
        <dbReference type="Proteomes" id="UP000284202"/>
    </source>
</evidence>
<feature type="compositionally biased region" description="Acidic residues" evidence="9">
    <location>
        <begin position="139"/>
        <end position="163"/>
    </location>
</feature>
<comment type="function">
    <text evidence="8">Endoribonuclease that plays a central role in RNA processing and decay. Required for the maturation of 5S and 16S rRNAs and the majority of tRNAs. Also involved in the degradation of most mRNAs.</text>
</comment>
<dbReference type="GO" id="GO:0009898">
    <property type="term" value="C:cytoplasmic side of plasma membrane"/>
    <property type="evidence" value="ECO:0007669"/>
    <property type="project" value="UniProtKB-UniRule"/>
</dbReference>
<sequence>MAKKMLIDATHAEETRVVVVDGTKVVEFDFETLNKRQISGNIYLAKVTRVEPSLQAAFVDYGGNRHGFLAFAEIHPDYYQIPAADRDALIAEEQAYAEAQEAEDTGRKRRRSSTRAEKVRSDDATISAEPETGSAENADTSDEGSAEEGSAEATDAEASETDSSDAAARDDSIESVADEDVTEEIRAPRKPRPRRYKIQEVVKVRQIMLVQVVKEERGNKGAALTTYLSLAGRYCVLMPNTARGGGISRKITNAADRKKLKDIAGELSVPKGAGLIIRTAGSQRTRTEIKRDYDYLLRLWEQIRDVTFKSVAPAPIYEEGDLIKRSIRDLYSKEIDEVLVEGERGYRVAKDFMKMIMPSHARNVKHYADAMPLYARFQVESYLAGMFNPVVQLKSGGYIVIGVTEALVAIDVNSGRATKEGSIEDTALKTNLEAADEVARQLRLRDLAGLIVIDFIDMDERKNNAAVEKRFKERLKSDRARIQVGRISGFGLMEMSRQRLRPGMLESTTQPCLHCHGTGLIRSDDSLALTILRAIEEEGTRKRSREVLIKAPVTVANFLINNKREHIAVIEMRYGMSVRVEADPALISPDYVIEKFKTASRPVAENMQPVLTVDAELMATIDEDSDDAAPDSPPEHHDEAEDEGNEGGRSRRRRRRRRRRGGENDETAQDQPVDNAASNDEDRDNADASEVVVAEQVLPAVSESQPETVETETASEDKGAKPRRRSRSGARSRKAENEPAQEQEAGAQQPAFPEVVDLRDRAEGARAEEFPTPVATTPARKPRSRKAAAAEPAIETVEETVVETDEPTGAMTVPELPVAEDVADEPKPAPAEPVMQTGEAAAEQRAAERENLQQVPENEPQPEDTAPEAEAEPSRAKRRGWWSVGR</sequence>
<dbReference type="InterPro" id="IPR019307">
    <property type="entry name" value="RNA-bd_AU-1/RNase_E/G"/>
</dbReference>
<evidence type="ECO:0000256" key="1">
    <source>
        <dbReference type="ARBA" id="ARBA00022490"/>
    </source>
</evidence>
<keyword evidence="5 8" id="KW-0378">Hydrolase</keyword>
<dbReference type="RefSeq" id="WP_119751140.1">
    <property type="nucleotide sequence ID" value="NZ_QZCG01000012.1"/>
</dbReference>
<dbReference type="EC" id="3.1.26.12" evidence="8"/>
<dbReference type="GO" id="GO:0005737">
    <property type="term" value="C:cytoplasm"/>
    <property type="evidence" value="ECO:0007669"/>
    <property type="project" value="UniProtKB-SubCell"/>
</dbReference>
<feature type="region of interest" description="Required for zinc-mediated homotetramerization and catalytic activity" evidence="8">
    <location>
        <begin position="512"/>
        <end position="515"/>
    </location>
</feature>
<keyword evidence="1 8" id="KW-0963">Cytoplasm</keyword>
<feature type="compositionally biased region" description="Polar residues" evidence="9">
    <location>
        <begin position="669"/>
        <end position="678"/>
    </location>
</feature>
<comment type="catalytic activity">
    <reaction evidence="8">
        <text>Endonucleolytic cleavage of single-stranded RNA in A- and U-rich regions.</text>
        <dbReference type="EC" id="3.1.26.12"/>
    </reaction>
</comment>
<dbReference type="SUPFAM" id="SSF50249">
    <property type="entry name" value="Nucleic acid-binding proteins"/>
    <property type="match status" value="1"/>
</dbReference>
<name>A0A418SQY4_9RHOB</name>
<keyword evidence="3 8" id="KW-0479">Metal-binding</keyword>
<dbReference type="Gene3D" id="2.40.50.140">
    <property type="entry name" value="Nucleic acid-binding proteins"/>
    <property type="match status" value="1"/>
</dbReference>
<organism evidence="12 13">
    <name type="scientific">Paracoccus onubensis</name>
    <dbReference type="NCBI Taxonomy" id="1675788"/>
    <lineage>
        <taxon>Bacteria</taxon>
        <taxon>Pseudomonadati</taxon>
        <taxon>Pseudomonadota</taxon>
        <taxon>Alphaproteobacteria</taxon>
        <taxon>Rhodobacterales</taxon>
        <taxon>Paracoccaceae</taxon>
        <taxon>Paracoccus</taxon>
    </lineage>
</organism>
<dbReference type="CDD" id="cd04453">
    <property type="entry name" value="S1_RNase_E"/>
    <property type="match status" value="1"/>
</dbReference>
<feature type="compositionally biased region" description="Basic residues" evidence="9">
    <location>
        <begin position="721"/>
        <end position="732"/>
    </location>
</feature>
<evidence type="ECO:0000256" key="2">
    <source>
        <dbReference type="ARBA" id="ARBA00022722"/>
    </source>
</evidence>
<dbReference type="InterPro" id="IPR028878">
    <property type="entry name" value="RNase_E"/>
</dbReference>
<keyword evidence="7 8" id="KW-0694">RNA-binding</keyword>
<keyword evidence="8" id="KW-0862">Zinc</keyword>
<comment type="cofactor">
    <cofactor evidence="8">
        <name>Mg(2+)</name>
        <dbReference type="ChEBI" id="CHEBI:18420"/>
    </cofactor>
    <text evidence="8">Binds 1 Mg(2+) ion per subunit.</text>
</comment>
<dbReference type="InterPro" id="IPR012340">
    <property type="entry name" value="NA-bd_OB-fold"/>
</dbReference>
<comment type="similarity">
    <text evidence="8">Belongs to the RNase E/G family. RNase E subfamily.</text>
</comment>
<accession>A0A418SQY4</accession>
<dbReference type="NCBIfam" id="TIGR00757">
    <property type="entry name" value="RNaseEG"/>
    <property type="match status" value="1"/>
</dbReference>
<proteinExistence type="inferred from homology"/>
<evidence type="ECO:0000256" key="9">
    <source>
        <dbReference type="SAM" id="MobiDB-lite"/>
    </source>
</evidence>
<comment type="subcellular location">
    <subcellularLocation>
        <location evidence="8">Cytoplasm</location>
    </subcellularLocation>
    <subcellularLocation>
        <location evidence="8">Cell inner membrane</location>
        <topology evidence="8">Peripheral membrane protein</topology>
        <orientation evidence="8">Cytoplasmic side</orientation>
    </subcellularLocation>
</comment>
<comment type="caution">
    <text evidence="12">The sequence shown here is derived from an EMBL/GenBank/DDBJ whole genome shotgun (WGS) entry which is preliminary data.</text>
</comment>
<feature type="binding site" evidence="8">
    <location>
        <position position="512"/>
    </location>
    <ligand>
        <name>Zn(2+)</name>
        <dbReference type="ChEBI" id="CHEBI:29105"/>
        <note>ligand shared between dimeric partners</note>
    </ligand>
</feature>
<feature type="compositionally biased region" description="Basic and acidic residues" evidence="9">
    <location>
        <begin position="756"/>
        <end position="769"/>
    </location>
</feature>
<evidence type="ECO:0000259" key="10">
    <source>
        <dbReference type="Pfam" id="PF10150"/>
    </source>
</evidence>
<dbReference type="GO" id="GO:0006402">
    <property type="term" value="P:mRNA catabolic process"/>
    <property type="evidence" value="ECO:0007669"/>
    <property type="project" value="UniProtKB-UniRule"/>
</dbReference>
<dbReference type="HAMAP" id="MF_00970">
    <property type="entry name" value="RNase_E"/>
    <property type="match status" value="1"/>
</dbReference>
<evidence type="ECO:0000256" key="8">
    <source>
        <dbReference type="HAMAP-Rule" id="MF_00970"/>
    </source>
</evidence>
<dbReference type="Proteomes" id="UP000284202">
    <property type="component" value="Unassembled WGS sequence"/>
</dbReference>
<dbReference type="GO" id="GO:0019843">
    <property type="term" value="F:rRNA binding"/>
    <property type="evidence" value="ECO:0007669"/>
    <property type="project" value="UniProtKB-KW"/>
</dbReference>
<keyword evidence="8" id="KW-0819">tRNA processing</keyword>
<protein>
    <recommendedName>
        <fullName evidence="8">Ribonuclease E</fullName>
        <shortName evidence="8">RNase E</shortName>
        <ecNumber evidence="8">3.1.26.12</ecNumber>
    </recommendedName>
</protein>
<reference evidence="13" key="1">
    <citation type="submission" date="2018-09" db="EMBL/GenBank/DDBJ databases">
        <title>Acidovorax cavernicola nov. sp. isolated from Gruta de las Maravillas (Aracena, Spain).</title>
        <authorList>
            <person name="Jurado V."/>
            <person name="Gutierrez-Patricio S."/>
            <person name="Gonzalez-Pimentel J.L."/>
            <person name="Miller A.Z."/>
            <person name="Laiz L."/>
            <person name="Saiz-Jimenez C."/>
        </authorList>
    </citation>
    <scope>NUCLEOTIDE SEQUENCE [LARGE SCALE GENOMIC DNA]</scope>
    <source>
        <strain evidence="13">1011MAR3C25</strain>
    </source>
</reference>
<keyword evidence="8" id="KW-0698">rRNA processing</keyword>
<evidence type="ECO:0000256" key="3">
    <source>
        <dbReference type="ARBA" id="ARBA00022723"/>
    </source>
</evidence>
<dbReference type="Gene3D" id="3.40.1260.20">
    <property type="entry name" value="Ribonuclease E, catalytic domain"/>
    <property type="match status" value="1"/>
</dbReference>
<evidence type="ECO:0000259" key="11">
    <source>
        <dbReference type="Pfam" id="PF20833"/>
    </source>
</evidence>
<feature type="binding site" evidence="8">
    <location>
        <position position="515"/>
    </location>
    <ligand>
        <name>Zn(2+)</name>
        <dbReference type="ChEBI" id="CHEBI:29105"/>
        <note>ligand shared between dimeric partners</note>
    </ligand>
</feature>
<keyword evidence="8" id="KW-0472">Membrane</keyword>
<feature type="region of interest" description="Disordered" evidence="9">
    <location>
        <begin position="97"/>
        <end position="188"/>
    </location>
</feature>
<keyword evidence="8" id="KW-0820">tRNA-binding</keyword>
<dbReference type="Pfam" id="PF10150">
    <property type="entry name" value="RNase_E_G"/>
    <property type="match status" value="1"/>
</dbReference>
<feature type="binding site" evidence="8">
    <location>
        <position position="454"/>
    </location>
    <ligand>
        <name>Mg(2+)</name>
        <dbReference type="ChEBI" id="CHEBI:18420"/>
        <note>catalytic</note>
    </ligand>
</feature>
<dbReference type="GO" id="GO:0000287">
    <property type="term" value="F:magnesium ion binding"/>
    <property type="evidence" value="ECO:0007669"/>
    <property type="project" value="UniProtKB-UniRule"/>
</dbReference>
<feature type="compositionally biased region" description="Basic and acidic residues" evidence="9">
    <location>
        <begin position="114"/>
        <end position="123"/>
    </location>
</feature>
<feature type="domain" description="RNase E/G thioredoxin-like" evidence="11">
    <location>
        <begin position="511"/>
        <end position="595"/>
    </location>
</feature>
<keyword evidence="8" id="KW-0699">rRNA-binding</keyword>
<dbReference type="GO" id="GO:0000049">
    <property type="term" value="F:tRNA binding"/>
    <property type="evidence" value="ECO:0007669"/>
    <property type="project" value="UniProtKB-KW"/>
</dbReference>
<feature type="compositionally biased region" description="Acidic residues" evidence="9">
    <location>
        <begin position="796"/>
        <end position="806"/>
    </location>
</feature>
<dbReference type="Pfam" id="PF20833">
    <property type="entry name" value="RNase_E_G_Thio"/>
    <property type="match status" value="1"/>
</dbReference>
<keyword evidence="6 8" id="KW-0460">Magnesium</keyword>
<evidence type="ECO:0000313" key="12">
    <source>
        <dbReference type="EMBL" id="RJE83247.1"/>
    </source>
</evidence>
<keyword evidence="8" id="KW-0997">Cell inner membrane</keyword>
<dbReference type="GO" id="GO:0008995">
    <property type="term" value="F:ribonuclease E activity"/>
    <property type="evidence" value="ECO:0007669"/>
    <property type="project" value="UniProtKB-EC"/>
</dbReference>
<dbReference type="GO" id="GO:0008033">
    <property type="term" value="P:tRNA processing"/>
    <property type="evidence" value="ECO:0007669"/>
    <property type="project" value="UniProtKB-UniRule"/>
</dbReference>
<dbReference type="AlphaFoldDB" id="A0A418SQY4"/>
<evidence type="ECO:0000256" key="6">
    <source>
        <dbReference type="ARBA" id="ARBA00022842"/>
    </source>
</evidence>
<feature type="compositionally biased region" description="Acidic residues" evidence="9">
    <location>
        <begin position="860"/>
        <end position="871"/>
    </location>
</feature>